<protein>
    <submittedName>
        <fullName evidence="1">Uncharacterized protein</fullName>
    </submittedName>
</protein>
<gene>
    <name evidence="1" type="ORF">S06H3_33744</name>
</gene>
<proteinExistence type="predicted"/>
<organism evidence="1">
    <name type="scientific">marine sediment metagenome</name>
    <dbReference type="NCBI Taxonomy" id="412755"/>
    <lineage>
        <taxon>unclassified sequences</taxon>
        <taxon>metagenomes</taxon>
        <taxon>ecological metagenomes</taxon>
    </lineage>
</organism>
<reference evidence="1" key="1">
    <citation type="journal article" date="2014" name="Front. Microbiol.">
        <title>High frequency of phylogenetically diverse reductive dehalogenase-homologous genes in deep subseafloor sedimentary metagenomes.</title>
        <authorList>
            <person name="Kawai M."/>
            <person name="Futagami T."/>
            <person name="Toyoda A."/>
            <person name="Takaki Y."/>
            <person name="Nishi S."/>
            <person name="Hori S."/>
            <person name="Arai W."/>
            <person name="Tsubouchi T."/>
            <person name="Morono Y."/>
            <person name="Uchiyama I."/>
            <person name="Ito T."/>
            <person name="Fujiyama A."/>
            <person name="Inagaki F."/>
            <person name="Takami H."/>
        </authorList>
    </citation>
    <scope>NUCLEOTIDE SEQUENCE</scope>
    <source>
        <strain evidence="1">Expedition CK06-06</strain>
    </source>
</reference>
<comment type="caution">
    <text evidence="1">The sequence shown here is derived from an EMBL/GenBank/DDBJ whole genome shotgun (WGS) entry which is preliminary data.</text>
</comment>
<sequence>MSKQFEWKRIMTHEGLDEELDYAVWKWDVFHYTYFDGELAMCSEVSTLFIDDREEWSGHDE</sequence>
<evidence type="ECO:0000313" key="1">
    <source>
        <dbReference type="EMBL" id="GAI24423.1"/>
    </source>
</evidence>
<dbReference type="EMBL" id="BARV01020175">
    <property type="protein sequence ID" value="GAI24423.1"/>
    <property type="molecule type" value="Genomic_DNA"/>
</dbReference>
<dbReference type="AlphaFoldDB" id="X1LZA4"/>
<name>X1LZA4_9ZZZZ</name>
<accession>X1LZA4</accession>